<feature type="signal peptide" evidence="1">
    <location>
        <begin position="1"/>
        <end position="16"/>
    </location>
</feature>
<protein>
    <submittedName>
        <fullName evidence="2">Uncharacterized protein</fullName>
    </submittedName>
</protein>
<dbReference type="HOGENOM" id="CLU_1343608_0_0_1"/>
<keyword evidence="1" id="KW-0732">Signal</keyword>
<dbReference type="Proteomes" id="UP000016927">
    <property type="component" value="Unassembled WGS sequence"/>
</dbReference>
<gene>
    <name evidence="2" type="ORF">NBO_607g0001</name>
</gene>
<evidence type="ECO:0000313" key="3">
    <source>
        <dbReference type="Proteomes" id="UP000016927"/>
    </source>
</evidence>
<dbReference type="EMBL" id="KB909514">
    <property type="protein sequence ID" value="EOB11979.1"/>
    <property type="molecule type" value="Genomic_DNA"/>
</dbReference>
<reference evidence="2 3" key="1">
    <citation type="journal article" date="2013" name="BMC Genomics">
        <title>Comparative genomics of parasitic silkworm microsporidia reveal an association between genome expansion and host adaptation.</title>
        <authorList>
            <person name="Pan G."/>
            <person name="Xu J."/>
            <person name="Li T."/>
            <person name="Xia Q."/>
            <person name="Liu S.L."/>
            <person name="Zhang G."/>
            <person name="Li S."/>
            <person name="Li C."/>
            <person name="Liu H."/>
            <person name="Yang L."/>
            <person name="Liu T."/>
            <person name="Zhang X."/>
            <person name="Wu Z."/>
            <person name="Fan W."/>
            <person name="Dang X."/>
            <person name="Xiang H."/>
            <person name="Tao M."/>
            <person name="Li Y."/>
            <person name="Hu J."/>
            <person name="Li Z."/>
            <person name="Lin L."/>
            <person name="Luo J."/>
            <person name="Geng L."/>
            <person name="Wang L."/>
            <person name="Long M."/>
            <person name="Wan Y."/>
            <person name="He N."/>
            <person name="Zhang Z."/>
            <person name="Lu C."/>
            <person name="Keeling P.J."/>
            <person name="Wang J."/>
            <person name="Xiang Z."/>
            <person name="Zhou Z."/>
        </authorList>
    </citation>
    <scope>NUCLEOTIDE SEQUENCE [LARGE SCALE GENOMIC DNA]</scope>
    <source>
        <strain evidence="3">CQ1 / CVCC 102059</strain>
    </source>
</reference>
<dbReference type="VEuPathDB" id="MicrosporidiaDB:NBO_607g0001"/>
<accession>R0M1T1</accession>
<dbReference type="AlphaFoldDB" id="R0M1T1"/>
<feature type="chain" id="PRO_5004355033" evidence="1">
    <location>
        <begin position="17"/>
        <end position="204"/>
    </location>
</feature>
<evidence type="ECO:0000256" key="1">
    <source>
        <dbReference type="SAM" id="SignalP"/>
    </source>
</evidence>
<name>R0M1T1_NOSB1</name>
<keyword evidence="3" id="KW-1185">Reference proteome</keyword>
<proteinExistence type="predicted"/>
<sequence>MKIFFVGLLILIKTSTRLRRRIKNDFCLGCNGHRNLKGHDLSKPNLFRFADKNKIPFDNTTEHNQNVLKEIKSDEENVEQICDKESSNEESSGDFDYVYENFDEIMKFLEKTSYNEPPKETLDMCKPVKIPYKKLRKVLMLRKHTKPRQKGNKIESIKKTYPVQAPCYVMQNRNKMTEKKVNNEKDLYEFQDSLSESSEEKSLN</sequence>
<evidence type="ECO:0000313" key="2">
    <source>
        <dbReference type="EMBL" id="EOB11979.1"/>
    </source>
</evidence>
<organism evidence="2 3">
    <name type="scientific">Nosema bombycis (strain CQ1 / CVCC 102059)</name>
    <name type="common">Microsporidian parasite</name>
    <name type="synonym">Pebrine of silkworm</name>
    <dbReference type="NCBI Taxonomy" id="578461"/>
    <lineage>
        <taxon>Eukaryota</taxon>
        <taxon>Fungi</taxon>
        <taxon>Fungi incertae sedis</taxon>
        <taxon>Microsporidia</taxon>
        <taxon>Nosematidae</taxon>
        <taxon>Nosema</taxon>
    </lineage>
</organism>